<gene>
    <name evidence="6" type="ORF">WUBG_01383</name>
</gene>
<dbReference type="GO" id="GO:0005685">
    <property type="term" value="C:U1 snRNP"/>
    <property type="evidence" value="ECO:0007669"/>
    <property type="project" value="TreeGrafter"/>
</dbReference>
<dbReference type="GO" id="GO:0000243">
    <property type="term" value="C:commitment complex"/>
    <property type="evidence" value="ECO:0007669"/>
    <property type="project" value="TreeGrafter"/>
</dbReference>
<dbReference type="AlphaFoldDB" id="J9EZN6"/>
<evidence type="ECO:0000256" key="1">
    <source>
        <dbReference type="ARBA" id="ARBA00004123"/>
    </source>
</evidence>
<dbReference type="GO" id="GO:0030627">
    <property type="term" value="F:pre-mRNA 5'-splice site binding"/>
    <property type="evidence" value="ECO:0007669"/>
    <property type="project" value="TreeGrafter"/>
</dbReference>
<name>J9EZN6_WUCBA</name>
<reference evidence="7" key="1">
    <citation type="submission" date="2012-08" db="EMBL/GenBank/DDBJ databases">
        <title>The Genome Sequence of Wuchereria bancrofti.</title>
        <authorList>
            <person name="Nutman T.B."/>
            <person name="Fink D.L."/>
            <person name="Russ C."/>
            <person name="Young S."/>
            <person name="Zeng Q."/>
            <person name="Koehrsen M."/>
            <person name="Alvarado L."/>
            <person name="Berlin A."/>
            <person name="Chapman S.B."/>
            <person name="Chen Z."/>
            <person name="Freedman E."/>
            <person name="Gellesch M."/>
            <person name="Goldberg J."/>
            <person name="Griggs A."/>
            <person name="Gujja S."/>
            <person name="Heilman E.R."/>
            <person name="Heiman D."/>
            <person name="Hepburn T."/>
            <person name="Howarth C."/>
            <person name="Jen D."/>
            <person name="Larson L."/>
            <person name="Lewis B."/>
            <person name="Mehta T."/>
            <person name="Park D."/>
            <person name="Pearson M."/>
            <person name="Roberts A."/>
            <person name="Saif S."/>
            <person name="Shea T."/>
            <person name="Shenoy N."/>
            <person name="Sisk P."/>
            <person name="Stolte C."/>
            <person name="Sykes S."/>
            <person name="Walk T."/>
            <person name="White J."/>
            <person name="Yandava C."/>
            <person name="Haas B."/>
            <person name="Henn M.R."/>
            <person name="Nusbaum C."/>
            <person name="Birren B."/>
        </authorList>
    </citation>
    <scope>NUCLEOTIDE SEQUENCE [LARGE SCALE GENOMIC DNA]</scope>
    <source>
        <strain evidence="7">NA</strain>
    </source>
</reference>
<dbReference type="PANTHER" id="PTHR17204:SF5">
    <property type="entry name" value="PRE-MRNA-PROCESSING FACTOR 39"/>
    <property type="match status" value="1"/>
</dbReference>
<dbReference type="SUPFAM" id="SSF48452">
    <property type="entry name" value="TPR-like"/>
    <property type="match status" value="1"/>
</dbReference>
<evidence type="ECO:0000313" key="6">
    <source>
        <dbReference type="EMBL" id="EJW87713.1"/>
    </source>
</evidence>
<dbReference type="EMBL" id="ADBV01000311">
    <property type="protein sequence ID" value="EJW87713.1"/>
    <property type="molecule type" value="Genomic_DNA"/>
</dbReference>
<dbReference type="GO" id="GO:0000395">
    <property type="term" value="P:mRNA 5'-splice site recognition"/>
    <property type="evidence" value="ECO:0007669"/>
    <property type="project" value="TreeGrafter"/>
</dbReference>
<keyword evidence="3" id="KW-0677">Repeat</keyword>
<keyword evidence="4" id="KW-0508">mRNA splicing</keyword>
<evidence type="ECO:0000256" key="2">
    <source>
        <dbReference type="ARBA" id="ARBA00022664"/>
    </source>
</evidence>
<evidence type="ECO:0000256" key="3">
    <source>
        <dbReference type="ARBA" id="ARBA00022737"/>
    </source>
</evidence>
<proteinExistence type="predicted"/>
<comment type="subcellular location">
    <subcellularLocation>
        <location evidence="1">Nucleus</location>
    </subcellularLocation>
</comment>
<protein>
    <submittedName>
        <fullName evidence="6">Uncharacterized protein</fullName>
    </submittedName>
</protein>
<dbReference type="GO" id="GO:0071004">
    <property type="term" value="C:U2-type prespliceosome"/>
    <property type="evidence" value="ECO:0007669"/>
    <property type="project" value="TreeGrafter"/>
</dbReference>
<dbReference type="PANTHER" id="PTHR17204">
    <property type="entry name" value="PRE-MRNA PROCESSING PROTEIN PRP39-RELATED"/>
    <property type="match status" value="1"/>
</dbReference>
<sequence>MLIQRVLQTFSALQLINPYSSSDTLCNCYRDSPDYSSVISRFERLIHDSRTPRKLSAFYALKLARFHAKTRNDRRLAEKIIRDAINRDKSNPQLYLALVDLAYTAPVFNERSVIEALNEVLESDQLSDEDKLRFSQRKLDFLEDLGTDVEALVPKLLISSDI</sequence>
<keyword evidence="2" id="KW-0507">mRNA processing</keyword>
<keyword evidence="5" id="KW-0539">Nucleus</keyword>
<organism evidence="6 7">
    <name type="scientific">Wuchereria bancrofti</name>
    <dbReference type="NCBI Taxonomy" id="6293"/>
    <lineage>
        <taxon>Eukaryota</taxon>
        <taxon>Metazoa</taxon>
        <taxon>Ecdysozoa</taxon>
        <taxon>Nematoda</taxon>
        <taxon>Chromadorea</taxon>
        <taxon>Rhabditida</taxon>
        <taxon>Spirurina</taxon>
        <taxon>Spiruromorpha</taxon>
        <taxon>Filarioidea</taxon>
        <taxon>Onchocercidae</taxon>
        <taxon>Wuchereria</taxon>
    </lineage>
</organism>
<evidence type="ECO:0000313" key="7">
    <source>
        <dbReference type="Proteomes" id="UP000004810"/>
    </source>
</evidence>
<evidence type="ECO:0000256" key="4">
    <source>
        <dbReference type="ARBA" id="ARBA00023187"/>
    </source>
</evidence>
<dbReference type="Proteomes" id="UP000004810">
    <property type="component" value="Unassembled WGS sequence"/>
</dbReference>
<dbReference type="InterPro" id="IPR011990">
    <property type="entry name" value="TPR-like_helical_dom_sf"/>
</dbReference>
<comment type="caution">
    <text evidence="6">The sequence shown here is derived from an EMBL/GenBank/DDBJ whole genome shotgun (WGS) entry which is preliminary data.</text>
</comment>
<evidence type="ECO:0000256" key="5">
    <source>
        <dbReference type="ARBA" id="ARBA00023242"/>
    </source>
</evidence>
<accession>J9EZN6</accession>
<dbReference type="Gene3D" id="1.25.40.10">
    <property type="entry name" value="Tetratricopeptide repeat domain"/>
    <property type="match status" value="1"/>
</dbReference>